<dbReference type="PRINTS" id="PR00111">
    <property type="entry name" value="ABHYDROLASE"/>
</dbReference>
<dbReference type="Proteomes" id="UP000036932">
    <property type="component" value="Unassembled WGS sequence"/>
</dbReference>
<dbReference type="RefSeq" id="WP_054404686.1">
    <property type="nucleotide sequence ID" value="NZ_LIUT01000006.1"/>
</dbReference>
<gene>
    <name evidence="3" type="ORF">AM231_23105</name>
</gene>
<dbReference type="PANTHER" id="PTHR43798">
    <property type="entry name" value="MONOACYLGLYCEROL LIPASE"/>
    <property type="match status" value="1"/>
</dbReference>
<sequence length="249" mass="27993">MDLHYQVHGSGKPIVLVHSGGADMRDWSYLIPHLSANFHVIAFDGRGAGHSPSPVQPPSYVEDLLSLLDHLDISQAAIVGHSMGGRIATEFAIHYPERVSELIVIAPALSGFPYSEEMQAYMLSVSAAAPDIEKMIELCIAPPSYEITRNRAERELMIRMLRHHFERMFTWSTYDSVWPEPPAMERLEDIKAKTLFIIGDHELPDNQQVGEQFRRVPSIRFATIAGADHMVTLTHPEELSSHIISFVKE</sequence>
<dbReference type="GO" id="GO:0016787">
    <property type="term" value="F:hydrolase activity"/>
    <property type="evidence" value="ECO:0007669"/>
    <property type="project" value="UniProtKB-KW"/>
</dbReference>
<organism evidence="3 4">
    <name type="scientific">Paenibacillus solani</name>
    <dbReference type="NCBI Taxonomy" id="1705565"/>
    <lineage>
        <taxon>Bacteria</taxon>
        <taxon>Bacillati</taxon>
        <taxon>Bacillota</taxon>
        <taxon>Bacilli</taxon>
        <taxon>Bacillales</taxon>
        <taxon>Paenibacillaceae</taxon>
        <taxon>Paenibacillus</taxon>
    </lineage>
</organism>
<dbReference type="InterPro" id="IPR000073">
    <property type="entry name" value="AB_hydrolase_1"/>
</dbReference>
<keyword evidence="4" id="KW-1185">Reference proteome</keyword>
<keyword evidence="1 3" id="KW-0378">Hydrolase</keyword>
<reference evidence="4" key="1">
    <citation type="submission" date="2015-08" db="EMBL/GenBank/DDBJ databases">
        <title>Genome sequencing project for genomic taxonomy and phylogenomics of Bacillus-like bacteria.</title>
        <authorList>
            <person name="Liu B."/>
            <person name="Wang J."/>
            <person name="Zhu Y."/>
            <person name="Liu G."/>
            <person name="Chen Q."/>
            <person name="Chen Z."/>
            <person name="Lan J."/>
            <person name="Che J."/>
            <person name="Ge C."/>
            <person name="Shi H."/>
            <person name="Pan Z."/>
            <person name="Liu X."/>
        </authorList>
    </citation>
    <scope>NUCLEOTIDE SEQUENCE [LARGE SCALE GENOMIC DNA]</scope>
    <source>
        <strain evidence="4">FJAT-22460</strain>
    </source>
</reference>
<dbReference type="AlphaFoldDB" id="A0A0M1N474"/>
<feature type="domain" description="AB hydrolase-1" evidence="2">
    <location>
        <begin position="12"/>
        <end position="125"/>
    </location>
</feature>
<dbReference type="InterPro" id="IPR050266">
    <property type="entry name" value="AB_hydrolase_sf"/>
</dbReference>
<dbReference type="SUPFAM" id="SSF53474">
    <property type="entry name" value="alpha/beta-Hydrolases"/>
    <property type="match status" value="1"/>
</dbReference>
<dbReference type="PATRIC" id="fig|1705565.3.peg.761"/>
<dbReference type="Gene3D" id="3.40.50.1820">
    <property type="entry name" value="alpha/beta hydrolase"/>
    <property type="match status" value="1"/>
</dbReference>
<name>A0A0M1N474_9BACL</name>
<dbReference type="OrthoDB" id="9805423at2"/>
<evidence type="ECO:0000256" key="1">
    <source>
        <dbReference type="ARBA" id="ARBA00022801"/>
    </source>
</evidence>
<dbReference type="PANTHER" id="PTHR43798:SF31">
    <property type="entry name" value="AB HYDROLASE SUPERFAMILY PROTEIN YCLE"/>
    <property type="match status" value="1"/>
</dbReference>
<evidence type="ECO:0000313" key="3">
    <source>
        <dbReference type="EMBL" id="KOR76825.1"/>
    </source>
</evidence>
<dbReference type="EMBL" id="LIUT01000006">
    <property type="protein sequence ID" value="KOR76825.1"/>
    <property type="molecule type" value="Genomic_DNA"/>
</dbReference>
<protein>
    <submittedName>
        <fullName evidence="3">Hydrolase</fullName>
    </submittedName>
</protein>
<evidence type="ECO:0000259" key="2">
    <source>
        <dbReference type="Pfam" id="PF00561"/>
    </source>
</evidence>
<proteinExistence type="predicted"/>
<evidence type="ECO:0000313" key="4">
    <source>
        <dbReference type="Proteomes" id="UP000036932"/>
    </source>
</evidence>
<accession>A0A0M1N474</accession>
<dbReference type="InterPro" id="IPR029058">
    <property type="entry name" value="AB_hydrolase_fold"/>
</dbReference>
<comment type="caution">
    <text evidence="3">The sequence shown here is derived from an EMBL/GenBank/DDBJ whole genome shotgun (WGS) entry which is preliminary data.</text>
</comment>
<dbReference type="GO" id="GO:0016020">
    <property type="term" value="C:membrane"/>
    <property type="evidence" value="ECO:0007669"/>
    <property type="project" value="TreeGrafter"/>
</dbReference>
<dbReference type="Pfam" id="PF00561">
    <property type="entry name" value="Abhydrolase_1"/>
    <property type="match status" value="1"/>
</dbReference>